<dbReference type="EC" id="1.15.1.1" evidence="2 6"/>
<feature type="binding site" evidence="5">
    <location>
        <position position="31"/>
    </location>
    <ligand>
        <name>Mn(2+)</name>
        <dbReference type="ChEBI" id="CHEBI:29035"/>
    </ligand>
</feature>
<keyword evidence="10" id="KW-1185">Reference proteome</keyword>
<sequence length="211" mass="24584">MNEHYPFVNPPLPYPYDALEPCIDTMTMCLHHDRHLQTYVNNLNATLKDCPDLQSWSLKKLLCNADCLQKDVQKSVRNNGGGVYNHIFYFNGMSNAESRCQAGMLYYALVVDFGSVEDFYKEFKEKALSVFGSGYAWLVVDQKGKLKIVTTANQDTPMVQNLCPVLTIDVWEHAYYLKHYNEREAYIQNWFQVIDWEQANKNYRKCMACRC</sequence>
<dbReference type="RefSeq" id="WP_013271939.1">
    <property type="nucleotide sequence ID" value="NC_014376.1"/>
</dbReference>
<dbReference type="InterPro" id="IPR036314">
    <property type="entry name" value="SOD_C_sf"/>
</dbReference>
<protein>
    <recommendedName>
        <fullName evidence="2 6">Superoxide dismutase</fullName>
        <ecNumber evidence="2 6">1.15.1.1</ecNumber>
    </recommendedName>
</protein>
<dbReference type="InterPro" id="IPR001189">
    <property type="entry name" value="Mn/Fe_SOD"/>
</dbReference>
<dbReference type="Proteomes" id="UP000001662">
    <property type="component" value="Chromosome"/>
</dbReference>
<feature type="binding site" evidence="5">
    <location>
        <position position="173"/>
    </location>
    <ligand>
        <name>Mn(2+)</name>
        <dbReference type="ChEBI" id="CHEBI:29035"/>
    </ligand>
</feature>
<dbReference type="SUPFAM" id="SSF54719">
    <property type="entry name" value="Fe,Mn superoxide dismutase (SOD), C-terminal domain"/>
    <property type="match status" value="1"/>
</dbReference>
<dbReference type="PANTHER" id="PTHR43595">
    <property type="entry name" value="37S RIBOSOMAL PROTEIN S26, MITOCHONDRIAL"/>
    <property type="match status" value="1"/>
</dbReference>
<dbReference type="KEGG" id="csh:Closa_1241"/>
<keyword evidence="3 5" id="KW-0479">Metal-binding</keyword>
<evidence type="ECO:0000259" key="8">
    <source>
        <dbReference type="Pfam" id="PF02777"/>
    </source>
</evidence>
<dbReference type="eggNOG" id="COG0605">
    <property type="taxonomic scope" value="Bacteria"/>
</dbReference>
<comment type="similarity">
    <text evidence="1 6">Belongs to the iron/manganese superoxide dismutase family.</text>
</comment>
<organism evidence="9 10">
    <name type="scientific">Lacrimispora saccharolytica (strain ATCC 35040 / DSM 2544 / NRCC 2533 / WM1)</name>
    <name type="common">Clostridium saccharolyticum</name>
    <dbReference type="NCBI Taxonomy" id="610130"/>
    <lineage>
        <taxon>Bacteria</taxon>
        <taxon>Bacillati</taxon>
        <taxon>Bacillota</taxon>
        <taxon>Clostridia</taxon>
        <taxon>Lachnospirales</taxon>
        <taxon>Lachnospiraceae</taxon>
        <taxon>Lacrimispora</taxon>
    </lineage>
</organism>
<evidence type="ECO:0000256" key="5">
    <source>
        <dbReference type="PIRSR" id="PIRSR000349-1"/>
    </source>
</evidence>
<dbReference type="InterPro" id="IPR036324">
    <property type="entry name" value="Mn/Fe_SOD_N_sf"/>
</dbReference>
<feature type="binding site" evidence="5">
    <location>
        <position position="86"/>
    </location>
    <ligand>
        <name>Mn(2+)</name>
        <dbReference type="ChEBI" id="CHEBI:29035"/>
    </ligand>
</feature>
<comment type="function">
    <text evidence="6">Destroys radicals which are normally produced within the cells and which are toxic to biological systems.</text>
</comment>
<dbReference type="Pfam" id="PF00081">
    <property type="entry name" value="Sod_Fe_N"/>
    <property type="match status" value="1"/>
</dbReference>
<dbReference type="GO" id="GO:0046872">
    <property type="term" value="F:metal ion binding"/>
    <property type="evidence" value="ECO:0007669"/>
    <property type="project" value="UniProtKB-KW"/>
</dbReference>
<dbReference type="PANTHER" id="PTHR43595:SF2">
    <property type="entry name" value="SMALL RIBOSOMAL SUBUNIT PROTEIN MS42"/>
    <property type="match status" value="1"/>
</dbReference>
<dbReference type="GO" id="GO:0005737">
    <property type="term" value="C:cytoplasm"/>
    <property type="evidence" value="ECO:0007669"/>
    <property type="project" value="TreeGrafter"/>
</dbReference>
<evidence type="ECO:0000313" key="9">
    <source>
        <dbReference type="EMBL" id="ADL03844.1"/>
    </source>
</evidence>
<evidence type="ECO:0000256" key="1">
    <source>
        <dbReference type="ARBA" id="ARBA00008714"/>
    </source>
</evidence>
<dbReference type="InterPro" id="IPR019833">
    <property type="entry name" value="Mn/Fe_SOD_BS"/>
</dbReference>
<dbReference type="PIRSF" id="PIRSF000349">
    <property type="entry name" value="SODismutase"/>
    <property type="match status" value="1"/>
</dbReference>
<evidence type="ECO:0000256" key="6">
    <source>
        <dbReference type="RuleBase" id="RU000414"/>
    </source>
</evidence>
<evidence type="ECO:0000256" key="4">
    <source>
        <dbReference type="ARBA" id="ARBA00023002"/>
    </source>
</evidence>
<feature type="domain" description="Manganese/iron superoxide dismutase C-terminal" evidence="8">
    <location>
        <begin position="104"/>
        <end position="202"/>
    </location>
</feature>
<dbReference type="Pfam" id="PF02777">
    <property type="entry name" value="Sod_Fe_C"/>
    <property type="match status" value="1"/>
</dbReference>
<accession>D9R892</accession>
<dbReference type="PRINTS" id="PR01703">
    <property type="entry name" value="MNSODISMTASE"/>
</dbReference>
<comment type="catalytic activity">
    <reaction evidence="6">
        <text>2 superoxide + 2 H(+) = H2O2 + O2</text>
        <dbReference type="Rhea" id="RHEA:20696"/>
        <dbReference type="ChEBI" id="CHEBI:15378"/>
        <dbReference type="ChEBI" id="CHEBI:15379"/>
        <dbReference type="ChEBI" id="CHEBI:16240"/>
        <dbReference type="ChEBI" id="CHEBI:18421"/>
        <dbReference type="EC" id="1.15.1.1"/>
    </reaction>
</comment>
<dbReference type="InterPro" id="IPR019831">
    <property type="entry name" value="Mn/Fe_SOD_N"/>
</dbReference>
<evidence type="ECO:0000256" key="3">
    <source>
        <dbReference type="ARBA" id="ARBA00022723"/>
    </source>
</evidence>
<gene>
    <name evidence="9" type="ordered locus">Closa_1241</name>
</gene>
<dbReference type="Gene3D" id="3.55.40.20">
    <property type="entry name" value="Iron/manganese superoxide dismutase, C-terminal domain"/>
    <property type="match status" value="1"/>
</dbReference>
<reference evidence="9" key="1">
    <citation type="submission" date="2010-07" db="EMBL/GenBank/DDBJ databases">
        <title>Complete sequence of Clostridium saccharolyticum WM1.</title>
        <authorList>
            <consortium name="US DOE Joint Genome Institute"/>
            <person name="Lucas S."/>
            <person name="Copeland A."/>
            <person name="Lapidus A."/>
            <person name="Cheng J.-F."/>
            <person name="Bruce D."/>
            <person name="Goodwin L."/>
            <person name="Pitluck S."/>
            <person name="Chertkov O."/>
            <person name="Detter J.C."/>
            <person name="Han C."/>
            <person name="Tapia R."/>
            <person name="Land M."/>
            <person name="Hauser L."/>
            <person name="Chang Y.-J."/>
            <person name="Jeffries C."/>
            <person name="Kyrpides N."/>
            <person name="Ivanova N."/>
            <person name="Mikhailova N."/>
            <person name="Mouttaki H."/>
            <person name="Lin L."/>
            <person name="Zhou J."/>
            <person name="Hemme C.L."/>
            <person name="Woyke T."/>
        </authorList>
    </citation>
    <scope>NUCLEOTIDE SEQUENCE [LARGE SCALE GENOMIC DNA]</scope>
    <source>
        <strain evidence="9">WM1</strain>
    </source>
</reference>
<dbReference type="OrthoDB" id="9803125at2"/>
<feature type="domain" description="Manganese/iron superoxide dismutase N-terminal" evidence="7">
    <location>
        <begin position="10"/>
        <end position="94"/>
    </location>
</feature>
<keyword evidence="4 6" id="KW-0560">Oxidoreductase</keyword>
<dbReference type="GO" id="GO:0004784">
    <property type="term" value="F:superoxide dismutase activity"/>
    <property type="evidence" value="ECO:0007669"/>
    <property type="project" value="UniProtKB-EC"/>
</dbReference>
<dbReference type="STRING" id="610130.Closa_1241"/>
<dbReference type="HOGENOM" id="CLU_031625_0_1_9"/>
<dbReference type="EMBL" id="CP002109">
    <property type="protein sequence ID" value="ADL03844.1"/>
    <property type="molecule type" value="Genomic_DNA"/>
</dbReference>
<evidence type="ECO:0000259" key="7">
    <source>
        <dbReference type="Pfam" id="PF00081"/>
    </source>
</evidence>
<dbReference type="AlphaFoldDB" id="D9R892"/>
<proteinExistence type="inferred from homology"/>
<dbReference type="PROSITE" id="PS00088">
    <property type="entry name" value="SOD_MN"/>
    <property type="match status" value="1"/>
</dbReference>
<dbReference type="SUPFAM" id="SSF46609">
    <property type="entry name" value="Fe,Mn superoxide dismutase (SOD), N-terminal domain"/>
    <property type="match status" value="1"/>
</dbReference>
<dbReference type="InterPro" id="IPR019832">
    <property type="entry name" value="Mn/Fe_SOD_C"/>
</dbReference>
<dbReference type="PaxDb" id="610130-Closa_1241"/>
<feature type="binding site" evidence="5">
    <location>
        <position position="169"/>
    </location>
    <ligand>
        <name>Mn(2+)</name>
        <dbReference type="ChEBI" id="CHEBI:29035"/>
    </ligand>
</feature>
<evidence type="ECO:0000313" key="10">
    <source>
        <dbReference type="Proteomes" id="UP000001662"/>
    </source>
</evidence>
<evidence type="ECO:0000256" key="2">
    <source>
        <dbReference type="ARBA" id="ARBA00012682"/>
    </source>
</evidence>
<dbReference type="Gene3D" id="1.10.287.990">
    <property type="entry name" value="Fe,Mn superoxide dismutase (SOD) domain"/>
    <property type="match status" value="1"/>
</dbReference>
<name>D9R892_LACSW</name>